<dbReference type="GO" id="GO:0030632">
    <property type="term" value="P:D-alanine biosynthetic process"/>
    <property type="evidence" value="ECO:0007669"/>
    <property type="project" value="UniProtKB-UniRule"/>
</dbReference>
<gene>
    <name evidence="8" type="primary">alr</name>
    <name evidence="8" type="ORF">COT97_00355</name>
</gene>
<dbReference type="AlphaFoldDB" id="A0A2H0V888"/>
<evidence type="ECO:0000313" key="9">
    <source>
        <dbReference type="Proteomes" id="UP000229901"/>
    </source>
</evidence>
<dbReference type="SUPFAM" id="SSF51419">
    <property type="entry name" value="PLP-binding barrel"/>
    <property type="match status" value="1"/>
</dbReference>
<feature type="binding site" evidence="4 6">
    <location>
        <position position="321"/>
    </location>
    <ligand>
        <name>substrate</name>
    </ligand>
</feature>
<keyword evidence="3 4" id="KW-0413">Isomerase</keyword>
<dbReference type="Proteomes" id="UP000229901">
    <property type="component" value="Unassembled WGS sequence"/>
</dbReference>
<dbReference type="EC" id="5.1.1.1" evidence="4"/>
<comment type="function">
    <text evidence="4">Catalyzes the interconversion of L-alanine and D-alanine. May also act on other amino acids.</text>
</comment>
<dbReference type="SUPFAM" id="SSF50621">
    <property type="entry name" value="Alanine racemase C-terminal domain-like"/>
    <property type="match status" value="1"/>
</dbReference>
<dbReference type="InterPro" id="IPR029066">
    <property type="entry name" value="PLP-binding_barrel"/>
</dbReference>
<feature type="active site" description="Proton acceptor; specific for D-alanine" evidence="4">
    <location>
        <position position="39"/>
    </location>
</feature>
<comment type="pathway">
    <text evidence="4">Amino-acid biosynthesis; D-alanine biosynthesis; D-alanine from L-alanine: step 1/1.</text>
</comment>
<accession>A0A2H0V888</accession>
<comment type="cofactor">
    <cofactor evidence="1 4 5">
        <name>pyridoxal 5'-phosphate</name>
        <dbReference type="ChEBI" id="CHEBI:597326"/>
    </cofactor>
</comment>
<dbReference type="Gene3D" id="2.40.37.10">
    <property type="entry name" value="Lyase, Ornithine Decarboxylase, Chain A, domain 1"/>
    <property type="match status" value="1"/>
</dbReference>
<evidence type="ECO:0000313" key="8">
    <source>
        <dbReference type="EMBL" id="PIR94589.1"/>
    </source>
</evidence>
<dbReference type="InterPro" id="IPR009006">
    <property type="entry name" value="Ala_racemase/Decarboxylase_C"/>
</dbReference>
<dbReference type="Gene3D" id="3.20.20.10">
    <property type="entry name" value="Alanine racemase"/>
    <property type="match status" value="1"/>
</dbReference>
<dbReference type="InterPro" id="IPR020622">
    <property type="entry name" value="Ala_racemase_pyridoxalP-BS"/>
</dbReference>
<sequence length="380" mass="42871">MENIKPKTWIELSQENINFNLDKFRNRVGEQVKIMGVVKSNAYGHGAIQVARMIEKKVDYFAVDSIDEALEIKNEVGGKPILILGYTLHDNLKIVIENEFEQVLANIETLERLKKESEILKKAAKVHLKIETGTSRQGIFQADIDQYLDLIKASNFLQLAGISTHFANIEDTTDFSFAMKQLDVYKKAVEYIEQKGFFGFLKHTASSAAAIIYPETHFDAVRVGISLYGLWSAPQTFVTSGQINNGFALKPVLTWKTIVAHIKTLPAGTYVSYGCTEKVEKETQVAVLPIGYRDGFDRKLSSIGEVLIHGKRCRVLGRVCMNMVVVDIDHLDDVQLEDDVVLIGPQYDEVVTAEEIAAKINTINYEVVTRINWEIERRKI</sequence>
<evidence type="ECO:0000256" key="1">
    <source>
        <dbReference type="ARBA" id="ARBA00001933"/>
    </source>
</evidence>
<protein>
    <recommendedName>
        <fullName evidence="4">Alanine racemase</fullName>
        <ecNumber evidence="4">5.1.1.1</ecNumber>
    </recommendedName>
</protein>
<dbReference type="UniPathway" id="UPA00042">
    <property type="reaction ID" value="UER00497"/>
</dbReference>
<evidence type="ECO:0000256" key="5">
    <source>
        <dbReference type="PIRSR" id="PIRSR600821-50"/>
    </source>
</evidence>
<dbReference type="EMBL" id="PFAP01000002">
    <property type="protein sequence ID" value="PIR94589.1"/>
    <property type="molecule type" value="Genomic_DNA"/>
</dbReference>
<dbReference type="Pfam" id="PF01168">
    <property type="entry name" value="Ala_racemase_N"/>
    <property type="match status" value="1"/>
</dbReference>
<dbReference type="InterPro" id="IPR000821">
    <property type="entry name" value="Ala_racemase"/>
</dbReference>
<feature type="binding site" evidence="4 6">
    <location>
        <position position="136"/>
    </location>
    <ligand>
        <name>substrate</name>
    </ligand>
</feature>
<dbReference type="GO" id="GO:0030170">
    <property type="term" value="F:pyridoxal phosphate binding"/>
    <property type="evidence" value="ECO:0007669"/>
    <property type="project" value="UniProtKB-UniRule"/>
</dbReference>
<dbReference type="PANTHER" id="PTHR30511:SF0">
    <property type="entry name" value="ALANINE RACEMASE, CATABOLIC-RELATED"/>
    <property type="match status" value="1"/>
</dbReference>
<evidence type="ECO:0000256" key="4">
    <source>
        <dbReference type="HAMAP-Rule" id="MF_01201"/>
    </source>
</evidence>
<feature type="modified residue" description="N6-(pyridoxal phosphate)lysine" evidence="4 5">
    <location>
        <position position="39"/>
    </location>
</feature>
<dbReference type="CDD" id="cd00430">
    <property type="entry name" value="PLPDE_III_AR"/>
    <property type="match status" value="1"/>
</dbReference>
<name>A0A2H0V888_9BACT</name>
<reference evidence="9" key="1">
    <citation type="submission" date="2017-09" db="EMBL/GenBank/DDBJ databases">
        <title>Depth-based differentiation of microbial function through sediment-hosted aquifers and enrichment of novel symbionts in the deep terrestrial subsurface.</title>
        <authorList>
            <person name="Probst A.J."/>
            <person name="Ladd B."/>
            <person name="Jarett J.K."/>
            <person name="Geller-Mcgrath D.E."/>
            <person name="Sieber C.M.K."/>
            <person name="Emerson J.B."/>
            <person name="Anantharaman K."/>
            <person name="Thomas B.C."/>
            <person name="Malmstrom R."/>
            <person name="Stieglmeier M."/>
            <person name="Klingl A."/>
            <person name="Woyke T."/>
            <person name="Ryan C.M."/>
            <person name="Banfield J.F."/>
        </authorList>
    </citation>
    <scope>NUCLEOTIDE SEQUENCE [LARGE SCALE GENOMIC DNA]</scope>
</reference>
<dbReference type="PANTHER" id="PTHR30511">
    <property type="entry name" value="ALANINE RACEMASE"/>
    <property type="match status" value="1"/>
</dbReference>
<proteinExistence type="inferred from homology"/>
<dbReference type="InterPro" id="IPR001608">
    <property type="entry name" value="Ala_racemase_N"/>
</dbReference>
<evidence type="ECO:0000259" key="7">
    <source>
        <dbReference type="SMART" id="SM01005"/>
    </source>
</evidence>
<feature type="domain" description="Alanine racemase C-terminal" evidence="7">
    <location>
        <begin position="252"/>
        <end position="380"/>
    </location>
</feature>
<evidence type="ECO:0000256" key="3">
    <source>
        <dbReference type="ARBA" id="ARBA00023235"/>
    </source>
</evidence>
<dbReference type="PRINTS" id="PR00992">
    <property type="entry name" value="ALARACEMASE"/>
</dbReference>
<dbReference type="FunFam" id="3.20.20.10:FF:000002">
    <property type="entry name" value="Alanine racemase"/>
    <property type="match status" value="1"/>
</dbReference>
<dbReference type="InterPro" id="IPR011079">
    <property type="entry name" value="Ala_racemase_C"/>
</dbReference>
<keyword evidence="2 4" id="KW-0663">Pyridoxal phosphate</keyword>
<organism evidence="8 9">
    <name type="scientific">Candidatus Falkowbacteria bacterium CG10_big_fil_rev_8_21_14_0_10_39_11</name>
    <dbReference type="NCBI Taxonomy" id="1974565"/>
    <lineage>
        <taxon>Bacteria</taxon>
        <taxon>Candidatus Falkowiibacteriota</taxon>
    </lineage>
</organism>
<dbReference type="GO" id="GO:0005829">
    <property type="term" value="C:cytosol"/>
    <property type="evidence" value="ECO:0007669"/>
    <property type="project" value="TreeGrafter"/>
</dbReference>
<evidence type="ECO:0000256" key="6">
    <source>
        <dbReference type="PIRSR" id="PIRSR600821-52"/>
    </source>
</evidence>
<evidence type="ECO:0000256" key="2">
    <source>
        <dbReference type="ARBA" id="ARBA00022898"/>
    </source>
</evidence>
<feature type="active site" description="Proton acceptor; specific for L-alanine" evidence="4">
    <location>
        <position position="273"/>
    </location>
</feature>
<dbReference type="HAMAP" id="MF_01201">
    <property type="entry name" value="Ala_racemase"/>
    <property type="match status" value="1"/>
</dbReference>
<comment type="similarity">
    <text evidence="4">Belongs to the alanine racemase family.</text>
</comment>
<dbReference type="PROSITE" id="PS00395">
    <property type="entry name" value="ALANINE_RACEMASE"/>
    <property type="match status" value="1"/>
</dbReference>
<comment type="caution">
    <text evidence="8">The sequence shown here is derived from an EMBL/GenBank/DDBJ whole genome shotgun (WGS) entry which is preliminary data.</text>
</comment>
<dbReference type="GO" id="GO:0008784">
    <property type="term" value="F:alanine racemase activity"/>
    <property type="evidence" value="ECO:0007669"/>
    <property type="project" value="UniProtKB-UniRule"/>
</dbReference>
<dbReference type="SMART" id="SM01005">
    <property type="entry name" value="Ala_racemase_C"/>
    <property type="match status" value="1"/>
</dbReference>
<comment type="catalytic activity">
    <reaction evidence="4">
        <text>L-alanine = D-alanine</text>
        <dbReference type="Rhea" id="RHEA:20249"/>
        <dbReference type="ChEBI" id="CHEBI:57416"/>
        <dbReference type="ChEBI" id="CHEBI:57972"/>
        <dbReference type="EC" id="5.1.1.1"/>
    </reaction>
</comment>
<dbReference type="NCBIfam" id="TIGR00492">
    <property type="entry name" value="alr"/>
    <property type="match status" value="1"/>
</dbReference>
<dbReference type="Pfam" id="PF00842">
    <property type="entry name" value="Ala_racemase_C"/>
    <property type="match status" value="1"/>
</dbReference>